<dbReference type="SUPFAM" id="SSF49452">
    <property type="entry name" value="Starch-binding domain-like"/>
    <property type="match status" value="1"/>
</dbReference>
<evidence type="ECO:0000313" key="4">
    <source>
        <dbReference type="Proteomes" id="UP000315750"/>
    </source>
</evidence>
<keyword evidence="4" id="KW-1185">Reference proteome</keyword>
<dbReference type="GO" id="GO:0030246">
    <property type="term" value="F:carbohydrate binding"/>
    <property type="evidence" value="ECO:0007669"/>
    <property type="project" value="InterPro"/>
</dbReference>
<reference evidence="3 4" key="1">
    <citation type="submission" date="2019-02" db="EMBL/GenBank/DDBJ databases">
        <title>Deep-cultivation of Planctomycetes and their phenomic and genomic characterization uncovers novel biology.</title>
        <authorList>
            <person name="Wiegand S."/>
            <person name="Jogler M."/>
            <person name="Boedeker C."/>
            <person name="Pinto D."/>
            <person name="Vollmers J."/>
            <person name="Rivas-Marin E."/>
            <person name="Kohn T."/>
            <person name="Peeters S.H."/>
            <person name="Heuer A."/>
            <person name="Rast P."/>
            <person name="Oberbeckmann S."/>
            <person name="Bunk B."/>
            <person name="Jeske O."/>
            <person name="Meyerdierks A."/>
            <person name="Storesund J.E."/>
            <person name="Kallscheuer N."/>
            <person name="Luecker S."/>
            <person name="Lage O.M."/>
            <person name="Pohl T."/>
            <person name="Merkel B.J."/>
            <person name="Hornburger P."/>
            <person name="Mueller R.-W."/>
            <person name="Bruemmer F."/>
            <person name="Labrenz M."/>
            <person name="Spormann A.M."/>
            <person name="Op den Camp H."/>
            <person name="Overmann J."/>
            <person name="Amann R."/>
            <person name="Jetten M.S.M."/>
            <person name="Mascher T."/>
            <person name="Medema M.H."/>
            <person name="Devos D.P."/>
            <person name="Kaster A.-K."/>
            <person name="Ovreas L."/>
            <person name="Rohde M."/>
            <person name="Galperin M.Y."/>
            <person name="Jogler C."/>
        </authorList>
    </citation>
    <scope>NUCLEOTIDE SEQUENCE [LARGE SCALE GENOMIC DNA]</scope>
    <source>
        <strain evidence="3 4">Pan181</strain>
    </source>
</reference>
<dbReference type="KEGG" id="amuc:Pan181_46000"/>
<sequence length="1533" mass="167116">MTTETALPTSNSGQQESKPKHPLYRKKQGHIVLHLLAISVLLGLLLALTTQIAAPTSCKFIAAWSPHLESSLVPDNLAAANDRLAIQQGDYFSNESFQFEPSLSSSMLRRQLLAEDIDSDQPLVVYLSALASVDTNNQLVLMTKDFQPLGQQSEGIPLLEILSLLAQSTSQQKLLILDISAALESGQAGLYPEEITDRAITALAKVPDDYRLTLVSSGVGQNAQPLLGTGRTLFGYFFEQGISGWADGFNDSAISDGRVSAREVAAYVTNRVDGWSVSHGENRQTPLVLGDVDDFVLTVADRHSQPPVLFQAKTEAYPDWLKESWQQRTLWLNAGILHTHPRLIRRLDETLIEIERRWRYGADDNALRTYWISAVGPMLSVIEGGNLPLNNPLSLGSLAHSMPAPSVEAKNAWSVYFSSLAALDYTEAPKMVEKQQSQLLDTLQKSLQPHNQSEVLLALLEVLPHAQGTFTTQLTAISDYLQLTGCDCSYVETAAIIEISNRLDSHQFAEVEDAQLCLQCILLGEQACGDTLATPDVSHILDQALSHRLEGEVLLFNPGYGPIEQGREELSQAIMLYEKAIRYQRIANAAIATRDRSFQLLPAFLPIVRTNSATLPNWKEASVLSKQLADLLQQNRQEDFCNESPLIEQLTRSVKQHCDDLESLLSQENIDALLVAIEQELSMSREEAEAVLATPLLSLDNRLALLKKLESKSEAQSQELDHFARQVNTRTIVDAMTMRRSDTANATFADRAIQEAECTYLLGEMGGLDMAPFKQKCDDYKHHTQECFAAILNRTLAAAYRAVASTSDTEHDLAFFDRVSRVLPAGYREGMYASGQFHPSAELATQVSEQWRSREQQRFALFSRNPLPSSIYAVANQRLASAYRSSSPAWAVIGPVSCDKLSEQTPTEAVELLISTDHDSPALVVLSPNSALSANTHLSQQDEHWKAHIDLDVQPDAAYPELSGIRGILARIEVGSDVRYYPISLPNLSRSSSVEAWIEVAGIRRQLANSLTITPASQSQPFELMLQNRMDNAQSVTVHLDCGETYSADLELPPGQPVSVPFPATKDPLQTPLPLEHLGVTVLDQSNSQTLYTSHSAVTVLSPENYMELAEGWIESAGEHFTLHLPVRWLPGGPRSSLVELSPSNGLSTPSIHATGGQMAAVLDAEHPMSTLTCRFTTDELANLTSPPLWSITIDGVQHTYSLQAPLPNEGETTRLELLKEPRLTCSTPSLLKSGAPLEFATTVYSAPRNATIEARLLPADTPSTTPVRSIQLNQARVPQVTLSPPDKKGRMSILATMQDAQGALTTDGLVGTYKLNLALTDERHQLLAKTETEVTLDNSPANQVLITPTSPQLVAGAATRFEIKASDNLSGVSTVHMFAGSADGDEVPKGVTLVPAHVTPGTMNTWGATLPLPANQPTTTVSAVVTNGVGLARIVSRELRLKTAVQAELGSIAGQVSEGGRLQPGLTVELRSPDQKVVAKTTTQKQGNFEFGGVKPGAYLIWCTKLQSQRTGTSSVKVEKGQTAHAGIELSL</sequence>
<keyword evidence="2" id="KW-0472">Membrane</keyword>
<dbReference type="EMBL" id="CP036278">
    <property type="protein sequence ID" value="QDU58366.1"/>
    <property type="molecule type" value="Genomic_DNA"/>
</dbReference>
<dbReference type="OrthoDB" id="225966at2"/>
<accession>A0A518AUG4</accession>
<dbReference type="RefSeq" id="WP_145250210.1">
    <property type="nucleotide sequence ID" value="NZ_CP036278.1"/>
</dbReference>
<proteinExistence type="predicted"/>
<feature type="region of interest" description="Disordered" evidence="1">
    <location>
        <begin position="1"/>
        <end position="21"/>
    </location>
</feature>
<dbReference type="Pfam" id="PF13620">
    <property type="entry name" value="CarboxypepD_reg"/>
    <property type="match status" value="1"/>
</dbReference>
<keyword evidence="2" id="KW-1133">Transmembrane helix</keyword>
<organism evidence="3 4">
    <name type="scientific">Aeoliella mucimassa</name>
    <dbReference type="NCBI Taxonomy" id="2527972"/>
    <lineage>
        <taxon>Bacteria</taxon>
        <taxon>Pseudomonadati</taxon>
        <taxon>Planctomycetota</taxon>
        <taxon>Planctomycetia</taxon>
        <taxon>Pirellulales</taxon>
        <taxon>Lacipirellulaceae</taxon>
        <taxon>Aeoliella</taxon>
    </lineage>
</organism>
<evidence type="ECO:0000256" key="1">
    <source>
        <dbReference type="SAM" id="MobiDB-lite"/>
    </source>
</evidence>
<evidence type="ECO:0000313" key="3">
    <source>
        <dbReference type="EMBL" id="QDU58366.1"/>
    </source>
</evidence>
<feature type="transmembrane region" description="Helical" evidence="2">
    <location>
        <begin position="31"/>
        <end position="49"/>
    </location>
</feature>
<keyword evidence="2" id="KW-0812">Transmembrane</keyword>
<evidence type="ECO:0000256" key="2">
    <source>
        <dbReference type="SAM" id="Phobius"/>
    </source>
</evidence>
<name>A0A518AUG4_9BACT</name>
<dbReference type="Proteomes" id="UP000315750">
    <property type="component" value="Chromosome"/>
</dbReference>
<feature type="compositionally biased region" description="Polar residues" evidence="1">
    <location>
        <begin position="1"/>
        <end position="16"/>
    </location>
</feature>
<protein>
    <submittedName>
        <fullName evidence="3">Uncharacterized protein</fullName>
    </submittedName>
</protein>
<dbReference type="Gene3D" id="2.60.40.1120">
    <property type="entry name" value="Carboxypeptidase-like, regulatory domain"/>
    <property type="match status" value="1"/>
</dbReference>
<dbReference type="InterPro" id="IPR013784">
    <property type="entry name" value="Carb-bd-like_fold"/>
</dbReference>
<gene>
    <name evidence="3" type="ORF">Pan181_46000</name>
</gene>